<keyword evidence="1" id="KW-0175">Coiled coil</keyword>
<feature type="chain" id="PRO_5017469166" evidence="2">
    <location>
        <begin position="19"/>
        <end position="168"/>
    </location>
</feature>
<proteinExistence type="predicted"/>
<sequence>MKMKNVVPVLCLVALCGAQNTKRQKLEWGDRLNAQKTDTKHCSNLTLVLDNWRFAIVNQVKDLLLHETTTVLPEYGRIQPLSDALGSLHKEFKALKENLVKLTNKLDKVEAVVDDIQAGNAPWASRVTRPVPLRIRGGAFINTPPVDWQGHSSRLPTQNIRRLKNPQD</sequence>
<reference evidence="3" key="2">
    <citation type="submission" date="2025-09" db="UniProtKB">
        <authorList>
            <consortium name="Ensembl"/>
        </authorList>
    </citation>
    <scope>IDENTIFICATION</scope>
</reference>
<dbReference type="AlphaFoldDB" id="A0A3B3RUY7"/>
<keyword evidence="2" id="KW-0732">Signal</keyword>
<reference evidence="3" key="1">
    <citation type="submission" date="2025-08" db="UniProtKB">
        <authorList>
            <consortium name="Ensembl"/>
        </authorList>
    </citation>
    <scope>IDENTIFICATION</scope>
</reference>
<organism evidence="3 4">
    <name type="scientific">Paramormyrops kingsleyae</name>
    <dbReference type="NCBI Taxonomy" id="1676925"/>
    <lineage>
        <taxon>Eukaryota</taxon>
        <taxon>Metazoa</taxon>
        <taxon>Chordata</taxon>
        <taxon>Craniata</taxon>
        <taxon>Vertebrata</taxon>
        <taxon>Euteleostomi</taxon>
        <taxon>Actinopterygii</taxon>
        <taxon>Neopterygii</taxon>
        <taxon>Teleostei</taxon>
        <taxon>Osteoglossocephala</taxon>
        <taxon>Osteoglossomorpha</taxon>
        <taxon>Osteoglossiformes</taxon>
        <taxon>Mormyridae</taxon>
        <taxon>Paramormyrops</taxon>
    </lineage>
</organism>
<evidence type="ECO:0000313" key="4">
    <source>
        <dbReference type="Proteomes" id="UP000261540"/>
    </source>
</evidence>
<dbReference type="PANTHER" id="PTHR41693">
    <property type="entry name" value="HEME-BINDING PROTEIN 1"/>
    <property type="match status" value="1"/>
</dbReference>
<keyword evidence="4" id="KW-1185">Reference proteome</keyword>
<dbReference type="GeneTree" id="ENSGT00410000026495"/>
<feature type="signal peptide" evidence="2">
    <location>
        <begin position="1"/>
        <end position="18"/>
    </location>
</feature>
<evidence type="ECO:0000313" key="3">
    <source>
        <dbReference type="Ensembl" id="ENSPKIP00000022337.1"/>
    </source>
</evidence>
<name>A0A3B3RUY7_9TELE</name>
<dbReference type="Proteomes" id="UP000261540">
    <property type="component" value="Unplaced"/>
</dbReference>
<accession>A0A3B3RUY7</accession>
<dbReference type="Ensembl" id="ENSPKIT00000002997.1">
    <property type="protein sequence ID" value="ENSPKIP00000022337.1"/>
    <property type="gene ID" value="ENSPKIG00000006385.1"/>
</dbReference>
<evidence type="ECO:0000256" key="1">
    <source>
        <dbReference type="SAM" id="Coils"/>
    </source>
</evidence>
<dbReference type="PANTHER" id="PTHR41693:SF2">
    <property type="entry name" value="BIOGENESIS OF LYSOSOME-RELATED ORGANELLES COMPLEX 1 SUBUNIT 2"/>
    <property type="match status" value="1"/>
</dbReference>
<protein>
    <submittedName>
        <fullName evidence="3">Si:dkey-282h22.5</fullName>
    </submittedName>
</protein>
<feature type="coiled-coil region" evidence="1">
    <location>
        <begin position="85"/>
        <end position="112"/>
    </location>
</feature>
<evidence type="ECO:0000256" key="2">
    <source>
        <dbReference type="SAM" id="SignalP"/>
    </source>
</evidence>